<evidence type="ECO:0000256" key="4">
    <source>
        <dbReference type="ARBA" id="ARBA00022692"/>
    </source>
</evidence>
<protein>
    <recommendedName>
        <fullName evidence="7">Phosphatidylglycerol--prolipoprotein diacylglyceryl transferase</fullName>
        <ecNumber evidence="7">2.5.1.145</ecNumber>
    </recommendedName>
</protein>
<evidence type="ECO:0000313" key="8">
    <source>
        <dbReference type="EMBL" id="AHX11736.1"/>
    </source>
</evidence>
<keyword evidence="6 7" id="KW-0472">Membrane</keyword>
<evidence type="ECO:0000256" key="5">
    <source>
        <dbReference type="ARBA" id="ARBA00022989"/>
    </source>
</evidence>
<dbReference type="PANTHER" id="PTHR30589">
    <property type="entry name" value="PROLIPOPROTEIN DIACYLGLYCERYL TRANSFERASE"/>
    <property type="match status" value="1"/>
</dbReference>
<sequence>MIASTIILPYLDPDAFSLGPFSVKWYAIAYVIGIVYTYFFLARHSGLESKELDSFFCYGTLGVILGGRLGYILFYNLEYYVTHPLETLMVWNGGMSFHGGLIGVLLGIFLFSRRYSRAFFSLSDLCACTASLGICLGRIANFINAELCGRATQHSWGVVFPNSDGIPRHPTQLYEAMSEGLLLFIVMQVLLFGTSIKRSSGMLSGIWITLYGFARIVMENFREPDPQIGYFFSSITMGQILSLPLILSGIMIILLSLKKQKTFHR</sequence>
<dbReference type="GO" id="GO:0042158">
    <property type="term" value="P:lipoprotein biosynthetic process"/>
    <property type="evidence" value="ECO:0007669"/>
    <property type="project" value="UniProtKB-UniRule"/>
</dbReference>
<feature type="transmembrane region" description="Helical" evidence="7">
    <location>
        <begin position="89"/>
        <end position="111"/>
    </location>
</feature>
<dbReference type="EMBL" id="CP007481">
    <property type="protein sequence ID" value="AHX11736.1"/>
    <property type="molecule type" value="Genomic_DNA"/>
</dbReference>
<dbReference type="EC" id="2.5.1.145" evidence="7"/>
<keyword evidence="8" id="KW-0449">Lipoprotein</keyword>
<dbReference type="UniPathway" id="UPA00664"/>
<keyword evidence="8" id="KW-0328">Glycosyltransferase</keyword>
<feature type="transmembrane region" description="Helical" evidence="7">
    <location>
        <begin position="25"/>
        <end position="43"/>
    </location>
</feature>
<evidence type="ECO:0000256" key="6">
    <source>
        <dbReference type="ARBA" id="ARBA00023136"/>
    </source>
</evidence>
<dbReference type="STRING" id="1286528.NHE_0814"/>
<feature type="transmembrane region" description="Helical" evidence="7">
    <location>
        <begin position="118"/>
        <end position="140"/>
    </location>
</feature>
<keyword evidence="4 7" id="KW-0812">Transmembrane</keyword>
<keyword evidence="2 7" id="KW-1003">Cell membrane</keyword>
<evidence type="ECO:0000256" key="3">
    <source>
        <dbReference type="ARBA" id="ARBA00022679"/>
    </source>
</evidence>
<evidence type="ECO:0000256" key="7">
    <source>
        <dbReference type="HAMAP-Rule" id="MF_01147"/>
    </source>
</evidence>
<keyword evidence="5 7" id="KW-1133">Transmembrane helix</keyword>
<dbReference type="PANTHER" id="PTHR30589:SF0">
    <property type="entry name" value="PHOSPHATIDYLGLYCEROL--PROLIPOPROTEIN DIACYLGLYCERYL TRANSFERASE"/>
    <property type="match status" value="1"/>
</dbReference>
<gene>
    <name evidence="7 8" type="primary">lgt</name>
    <name evidence="8" type="ORF">NHE_0814</name>
</gene>
<evidence type="ECO:0000256" key="2">
    <source>
        <dbReference type="ARBA" id="ARBA00022475"/>
    </source>
</evidence>
<organism evidence="8 9">
    <name type="scientific">Neorickettsia helminthoeca str. Oregon</name>
    <dbReference type="NCBI Taxonomy" id="1286528"/>
    <lineage>
        <taxon>Bacteria</taxon>
        <taxon>Pseudomonadati</taxon>
        <taxon>Pseudomonadota</taxon>
        <taxon>Alphaproteobacteria</taxon>
        <taxon>Rickettsiales</taxon>
        <taxon>Anaplasmataceae</taxon>
        <taxon>Neorickettsia</taxon>
    </lineage>
</organism>
<feature type="transmembrane region" description="Helical" evidence="7">
    <location>
        <begin position="173"/>
        <end position="193"/>
    </location>
</feature>
<evidence type="ECO:0000313" key="9">
    <source>
        <dbReference type="Proteomes" id="UP000023755"/>
    </source>
</evidence>
<proteinExistence type="inferred from homology"/>
<keyword evidence="9" id="KW-1185">Reference proteome</keyword>
<accession>X5H576</accession>
<feature type="transmembrane region" description="Helical" evidence="7">
    <location>
        <begin position="200"/>
        <end position="218"/>
    </location>
</feature>
<dbReference type="Proteomes" id="UP000023755">
    <property type="component" value="Chromosome"/>
</dbReference>
<comment type="catalytic activity">
    <reaction evidence="7">
        <text>L-cysteinyl-[prolipoprotein] + a 1,2-diacyl-sn-glycero-3-phospho-(1'-sn-glycerol) = an S-1,2-diacyl-sn-glyceryl-L-cysteinyl-[prolipoprotein] + sn-glycerol 1-phosphate + H(+)</text>
        <dbReference type="Rhea" id="RHEA:56712"/>
        <dbReference type="Rhea" id="RHEA-COMP:14679"/>
        <dbReference type="Rhea" id="RHEA-COMP:14680"/>
        <dbReference type="ChEBI" id="CHEBI:15378"/>
        <dbReference type="ChEBI" id="CHEBI:29950"/>
        <dbReference type="ChEBI" id="CHEBI:57685"/>
        <dbReference type="ChEBI" id="CHEBI:64716"/>
        <dbReference type="ChEBI" id="CHEBI:140658"/>
        <dbReference type="EC" id="2.5.1.145"/>
    </reaction>
</comment>
<evidence type="ECO:0000256" key="1">
    <source>
        <dbReference type="ARBA" id="ARBA00007150"/>
    </source>
</evidence>
<comment type="function">
    <text evidence="7">Catalyzes the transfer of the diacylglyceryl group from phosphatidylglycerol to the sulfhydryl group of the N-terminal cysteine of a prolipoprotein, the first step in the formation of mature lipoproteins.</text>
</comment>
<name>X5H576_9RICK</name>
<feature type="binding site" evidence="7">
    <location>
        <position position="138"/>
    </location>
    <ligand>
        <name>a 1,2-diacyl-sn-glycero-3-phospho-(1'-sn-glycerol)</name>
        <dbReference type="ChEBI" id="CHEBI:64716"/>
    </ligand>
</feature>
<dbReference type="PROSITE" id="PS01311">
    <property type="entry name" value="LGT"/>
    <property type="match status" value="1"/>
</dbReference>
<keyword evidence="3 7" id="KW-0808">Transferase</keyword>
<comment type="subcellular location">
    <subcellularLocation>
        <location evidence="7">Cell membrane</location>
        <topology evidence="7">Multi-pass membrane protein</topology>
    </subcellularLocation>
</comment>
<comment type="pathway">
    <text evidence="7">Protein modification; lipoprotein biosynthesis (diacylglyceryl transfer).</text>
</comment>
<dbReference type="AlphaFoldDB" id="X5H576"/>
<dbReference type="GO" id="GO:0008961">
    <property type="term" value="F:phosphatidylglycerol-prolipoprotein diacylglyceryl transferase activity"/>
    <property type="evidence" value="ECO:0007669"/>
    <property type="project" value="UniProtKB-UniRule"/>
</dbReference>
<dbReference type="RefSeq" id="WP_269479137.1">
    <property type="nucleotide sequence ID" value="NZ_CP007481.1"/>
</dbReference>
<feature type="transmembrane region" description="Helical" evidence="7">
    <location>
        <begin position="230"/>
        <end position="257"/>
    </location>
</feature>
<dbReference type="InterPro" id="IPR001640">
    <property type="entry name" value="Lgt"/>
</dbReference>
<dbReference type="Pfam" id="PF01790">
    <property type="entry name" value="LGT"/>
    <property type="match status" value="1"/>
</dbReference>
<dbReference type="HAMAP" id="MF_01147">
    <property type="entry name" value="Lgt"/>
    <property type="match status" value="1"/>
</dbReference>
<dbReference type="KEGG" id="nhm:NHE_0814"/>
<comment type="similarity">
    <text evidence="1 7">Belongs to the Lgt family.</text>
</comment>
<dbReference type="HOGENOM" id="CLU_013386_1_0_5"/>
<dbReference type="GO" id="GO:0005886">
    <property type="term" value="C:plasma membrane"/>
    <property type="evidence" value="ECO:0007669"/>
    <property type="project" value="UniProtKB-SubCell"/>
</dbReference>
<reference evidence="8 9" key="1">
    <citation type="submission" date="2014-03" db="EMBL/GenBank/DDBJ databases">
        <title>Sequencing and Comparison of Genomes and Transcriptome Profiles of Human Ehrlichiosis Agents.</title>
        <authorList>
            <person name="Lin M."/>
            <person name="Daugherty S.C."/>
            <person name="Nagaraj S."/>
            <person name="Cheng Z."/>
            <person name="Xiong Q."/>
            <person name="Lin F.-Y."/>
            <person name="Sengamalay N."/>
            <person name="Ott S."/>
            <person name="Godinez A."/>
            <person name="Tallon L.J."/>
            <person name="Sadzewicz L."/>
            <person name="Fraser C.M."/>
            <person name="Dunning Hotopp J.C."/>
            <person name="Rikihisa Y."/>
        </authorList>
    </citation>
    <scope>NUCLEOTIDE SEQUENCE [LARGE SCALE GENOMIC DNA]</scope>
    <source>
        <strain evidence="8 9">Oregon</strain>
    </source>
</reference>
<dbReference type="NCBIfam" id="TIGR00544">
    <property type="entry name" value="lgt"/>
    <property type="match status" value="1"/>
</dbReference>
<feature type="transmembrane region" description="Helical" evidence="7">
    <location>
        <begin position="55"/>
        <end position="77"/>
    </location>
</feature>